<evidence type="ECO:0000313" key="3">
    <source>
        <dbReference type="Proteomes" id="UP000327157"/>
    </source>
</evidence>
<dbReference type="UniPathway" id="UPA00143"/>
<reference evidence="3" key="2">
    <citation type="submission" date="2019-10" db="EMBL/GenBank/DDBJ databases">
        <title>A de novo genome assembly of a pear dwarfing rootstock.</title>
        <authorList>
            <person name="Wang F."/>
            <person name="Wang J."/>
            <person name="Li S."/>
            <person name="Zhang Y."/>
            <person name="Fang M."/>
            <person name="Ma L."/>
            <person name="Zhao Y."/>
            <person name="Jiang S."/>
        </authorList>
    </citation>
    <scope>NUCLEOTIDE SEQUENCE [LARGE SCALE GENOMIC DNA]</scope>
</reference>
<evidence type="ECO:0000256" key="1">
    <source>
        <dbReference type="SAM" id="MobiDB-lite"/>
    </source>
</evidence>
<dbReference type="Proteomes" id="UP000327157">
    <property type="component" value="Chromosome 14"/>
</dbReference>
<gene>
    <name evidence="2" type="ORF">D8674_011999</name>
</gene>
<evidence type="ECO:0000313" key="2">
    <source>
        <dbReference type="EMBL" id="KAB2608831.1"/>
    </source>
</evidence>
<dbReference type="AlphaFoldDB" id="A0A5N5G4X8"/>
<sequence length="76" mass="8938">MWKPVGDCFLGEDSTSRQKTSTDFKNEVKNMRLAFIDMFLKHRTLARELLSHCDLDAKNKAEPKRLKVEEEKYCSE</sequence>
<comment type="caution">
    <text evidence="2">The sequence shown here is derived from an EMBL/GenBank/DDBJ whole genome shotgun (WGS) entry which is preliminary data.</text>
</comment>
<organism evidence="2 3">
    <name type="scientific">Pyrus ussuriensis x Pyrus communis</name>
    <dbReference type="NCBI Taxonomy" id="2448454"/>
    <lineage>
        <taxon>Eukaryota</taxon>
        <taxon>Viridiplantae</taxon>
        <taxon>Streptophyta</taxon>
        <taxon>Embryophyta</taxon>
        <taxon>Tracheophyta</taxon>
        <taxon>Spermatophyta</taxon>
        <taxon>Magnoliopsida</taxon>
        <taxon>eudicotyledons</taxon>
        <taxon>Gunneridae</taxon>
        <taxon>Pentapetalae</taxon>
        <taxon>rosids</taxon>
        <taxon>fabids</taxon>
        <taxon>Rosales</taxon>
        <taxon>Rosaceae</taxon>
        <taxon>Amygdaloideae</taxon>
        <taxon>Maleae</taxon>
        <taxon>Pyrus</taxon>
    </lineage>
</organism>
<dbReference type="EMBL" id="SMOL01000553">
    <property type="protein sequence ID" value="KAB2608831.1"/>
    <property type="molecule type" value="Genomic_DNA"/>
</dbReference>
<keyword evidence="3" id="KW-1185">Reference proteome</keyword>
<feature type="region of interest" description="Disordered" evidence="1">
    <location>
        <begin position="1"/>
        <end position="21"/>
    </location>
</feature>
<name>A0A5N5G4X8_9ROSA</name>
<dbReference type="GO" id="GO:0016567">
    <property type="term" value="P:protein ubiquitination"/>
    <property type="evidence" value="ECO:0007669"/>
    <property type="project" value="UniProtKB-UniPathway"/>
</dbReference>
<reference evidence="2 3" key="1">
    <citation type="submission" date="2019-09" db="EMBL/GenBank/DDBJ databases">
        <authorList>
            <person name="Ou C."/>
        </authorList>
    </citation>
    <scope>NUCLEOTIDE SEQUENCE [LARGE SCALE GENOMIC DNA]</scope>
    <source>
        <strain evidence="2">S2</strain>
        <tissue evidence="2">Leaf</tissue>
    </source>
</reference>
<reference evidence="2 3" key="3">
    <citation type="submission" date="2019-11" db="EMBL/GenBank/DDBJ databases">
        <title>A de novo genome assembly of a pear dwarfing rootstock.</title>
        <authorList>
            <person name="Wang F."/>
            <person name="Wang J."/>
            <person name="Li S."/>
            <person name="Zhang Y."/>
            <person name="Fang M."/>
            <person name="Ma L."/>
            <person name="Zhao Y."/>
            <person name="Jiang S."/>
        </authorList>
    </citation>
    <scope>NUCLEOTIDE SEQUENCE [LARGE SCALE GENOMIC DNA]</scope>
    <source>
        <strain evidence="2">S2</strain>
        <tissue evidence="2">Leaf</tissue>
    </source>
</reference>
<proteinExistence type="predicted"/>
<protein>
    <submittedName>
        <fullName evidence="2">E3 ubiquitin-protein ligase BRE1-like 1</fullName>
    </submittedName>
</protein>
<accession>A0A5N5G4X8</accession>